<dbReference type="EMBL" id="JACJJL010000019">
    <property type="protein sequence ID" value="MBM6662348.1"/>
    <property type="molecule type" value="Genomic_DNA"/>
</dbReference>
<accession>A0A939B3T6</accession>
<reference evidence="1 2" key="1">
    <citation type="journal article" date="2021" name="Sci. Rep.">
        <title>The distribution of antibiotic resistance genes in chicken gut microbiota commensals.</title>
        <authorList>
            <person name="Juricova H."/>
            <person name="Matiasovicova J."/>
            <person name="Kubasova T."/>
            <person name="Cejkova D."/>
            <person name="Rychlik I."/>
        </authorList>
    </citation>
    <scope>NUCLEOTIDE SEQUENCE [LARGE SCALE GENOMIC DNA]</scope>
    <source>
        <strain evidence="1 2">An819</strain>
    </source>
</reference>
<dbReference type="SUPFAM" id="SSF81901">
    <property type="entry name" value="HCP-like"/>
    <property type="match status" value="1"/>
</dbReference>
<dbReference type="PANTHER" id="PTHR11102">
    <property type="entry name" value="SEL-1-LIKE PROTEIN"/>
    <property type="match status" value="1"/>
</dbReference>
<evidence type="ECO:0000313" key="1">
    <source>
        <dbReference type="EMBL" id="MBM6662348.1"/>
    </source>
</evidence>
<keyword evidence="2" id="KW-1185">Reference proteome</keyword>
<dbReference type="InterPro" id="IPR006597">
    <property type="entry name" value="Sel1-like"/>
</dbReference>
<comment type="caution">
    <text evidence="1">The sequence shown here is derived from an EMBL/GenBank/DDBJ whole genome shotgun (WGS) entry which is preliminary data.</text>
</comment>
<dbReference type="SMART" id="SM00671">
    <property type="entry name" value="SEL1"/>
    <property type="match status" value="4"/>
</dbReference>
<protein>
    <submittedName>
        <fullName evidence="1">Sel1 repeat family protein</fullName>
    </submittedName>
</protein>
<evidence type="ECO:0000313" key="2">
    <source>
        <dbReference type="Proteomes" id="UP000764045"/>
    </source>
</evidence>
<sequence length="571" mass="62317">MKNALLIVAMMFGLLQPGRASGVVGKWYCSQAFLDSLYLSAVCNEYKGIFEFRNDGTFRLNVSGSTAAGRRHVSTVRGKRSGRLAGTVGGGTVYIRLRGRYSVAGGLITTEVDPGSVKCYSNSGLDNPDMSEETMSNAELRYMEYQAGRYEEAEKRLAEYTQFVVNSKRHMWEWDNRRFVANDSVMLVDGGIRLTAEREKPSDLIHGNSSPHLTPMYDNQDAVGAIKVLGNRNSSPAQLQRAARTLEKAVEADSAANLMFSLGNVYLLGRGVAVDGNRAAELLGKAAGAGYAKAYHVLGMMYKEGRGGVARDFVRAYTCFSKGADAGNRQCLYAKGYMLYKGLGCGQDYAAAVAAFREAAGMKDGMSWYMLGICHRNGFGCMQDSAAANYCLRRAIALKCRDARAEMVRKHEETYLSNVYGDDEKYASLPISMPDIVPASADTMLAPGRYEGFMVMYDYSGDRLVALWRMSMAVDRCGRRVGGTIVTGTDSVAYSGEIAADGRLVFTGGQLTLAERYERSGALAYKFVDIVFDDIAGKLCGRLGLYSTKLQEPGRPVYFELTRCAARPAGG</sequence>
<dbReference type="Proteomes" id="UP000764045">
    <property type="component" value="Unassembled WGS sequence"/>
</dbReference>
<dbReference type="InterPro" id="IPR050767">
    <property type="entry name" value="Sel1_AlgK"/>
</dbReference>
<dbReference type="InterPro" id="IPR011990">
    <property type="entry name" value="TPR-like_helical_dom_sf"/>
</dbReference>
<dbReference type="RefSeq" id="WP_205110705.1">
    <property type="nucleotide sequence ID" value="NZ_JACJJL010000019.1"/>
</dbReference>
<dbReference type="PANTHER" id="PTHR11102:SF160">
    <property type="entry name" value="ERAD-ASSOCIATED E3 UBIQUITIN-PROTEIN LIGASE COMPONENT HRD3"/>
    <property type="match status" value="1"/>
</dbReference>
<name>A0A939B3T6_9BACT</name>
<organism evidence="1 2">
    <name type="scientific">Marseilla massiliensis</name>
    <dbReference type="NCBI Taxonomy" id="1841864"/>
    <lineage>
        <taxon>Bacteria</taxon>
        <taxon>Pseudomonadati</taxon>
        <taxon>Bacteroidota</taxon>
        <taxon>Bacteroidia</taxon>
        <taxon>Bacteroidales</taxon>
        <taxon>Prevotellaceae</taxon>
        <taxon>Marseilla</taxon>
    </lineage>
</organism>
<dbReference type="Pfam" id="PF08238">
    <property type="entry name" value="Sel1"/>
    <property type="match status" value="4"/>
</dbReference>
<dbReference type="AlphaFoldDB" id="A0A939B3T6"/>
<gene>
    <name evidence="1" type="ORF">H6B30_11410</name>
</gene>
<dbReference type="Gene3D" id="1.25.40.10">
    <property type="entry name" value="Tetratricopeptide repeat domain"/>
    <property type="match status" value="1"/>
</dbReference>
<proteinExistence type="predicted"/>